<dbReference type="PANTHER" id="PTHR31170">
    <property type="entry name" value="BNAC04G53230D PROTEIN"/>
    <property type="match status" value="1"/>
</dbReference>
<accession>A0AAP0GR83</accession>
<evidence type="ECO:0000313" key="2">
    <source>
        <dbReference type="EMBL" id="KAK9057479.1"/>
    </source>
</evidence>
<keyword evidence="1" id="KW-0472">Membrane</keyword>
<keyword evidence="1" id="KW-1133">Transmembrane helix</keyword>
<dbReference type="InterPro" id="IPR004158">
    <property type="entry name" value="DUF247_pln"/>
</dbReference>
<dbReference type="EMBL" id="JBCNJP010000023">
    <property type="protein sequence ID" value="KAK9057479.1"/>
    <property type="molecule type" value="Genomic_DNA"/>
</dbReference>
<proteinExistence type="predicted"/>
<dbReference type="Pfam" id="PF03140">
    <property type="entry name" value="DUF247"/>
    <property type="match status" value="1"/>
</dbReference>
<evidence type="ECO:0000313" key="3">
    <source>
        <dbReference type="Proteomes" id="UP001408789"/>
    </source>
</evidence>
<feature type="transmembrane region" description="Helical" evidence="1">
    <location>
        <begin position="142"/>
        <end position="161"/>
    </location>
</feature>
<sequence length="458" mass="53378">MVDNVDLELQDLSNIRGALPRLLHRVNEDRRRERRLASRIRMVPDTLRDLSESSFNPRVVSIGPLHRDDEIVKKFEAKKADYVVKLIKNMIPSPRQEEGQEEEILKSCLEEVLKSCVNRVSPLKKKVQEGYEWNRDYEEDEFIEFMVMDACFILGFIFHISKYPTYISYRKNILRDHGVIYDLVLIENQIPLFFLNEIFQCTVIKFQPNKTLFEFLNPLLNLLTIFDVRITSKEVDISTTDNNLLSLLYECYKPDSPIQPGLLSSKIRSVVDLDSAGVNFKPNYNPKWQMGMDVKLKTFPGFSWCWGKPTLIMPPLYVDDFTEVVLRNLIAYEHESSMQTHAYVLSYAYFMGMLVNTQEDVDKLVDAGVIINVMGSNREAASMMKTICKEIAREQFFYDKEWDKLDMDKYCIGYLLKSIIWLKRTYFNSPWNVIALFAGIILFVLTVIQTIFTVKSAS</sequence>
<reference evidence="2 3" key="1">
    <citation type="submission" date="2024-04" db="EMBL/GenBank/DDBJ databases">
        <title>The reference genome of an endangered Asteraceae, Deinandra increscens subsp. villosa, native to the Central Coast of California.</title>
        <authorList>
            <person name="Guilliams M."/>
            <person name="Hasenstab-Lehman K."/>
            <person name="Meyer R."/>
            <person name="Mcevoy S."/>
        </authorList>
    </citation>
    <scope>NUCLEOTIDE SEQUENCE [LARGE SCALE GENOMIC DNA]</scope>
    <source>
        <tissue evidence="2">Leaf</tissue>
    </source>
</reference>
<dbReference type="AlphaFoldDB" id="A0AAP0GR83"/>
<dbReference type="PANTHER" id="PTHR31170:SF25">
    <property type="entry name" value="BNAA09G04570D PROTEIN"/>
    <property type="match status" value="1"/>
</dbReference>
<keyword evidence="1" id="KW-0812">Transmembrane</keyword>
<dbReference type="Proteomes" id="UP001408789">
    <property type="component" value="Unassembled WGS sequence"/>
</dbReference>
<comment type="caution">
    <text evidence="2">The sequence shown here is derived from an EMBL/GenBank/DDBJ whole genome shotgun (WGS) entry which is preliminary data.</text>
</comment>
<organism evidence="2 3">
    <name type="scientific">Deinandra increscens subsp. villosa</name>
    <dbReference type="NCBI Taxonomy" id="3103831"/>
    <lineage>
        <taxon>Eukaryota</taxon>
        <taxon>Viridiplantae</taxon>
        <taxon>Streptophyta</taxon>
        <taxon>Embryophyta</taxon>
        <taxon>Tracheophyta</taxon>
        <taxon>Spermatophyta</taxon>
        <taxon>Magnoliopsida</taxon>
        <taxon>eudicotyledons</taxon>
        <taxon>Gunneridae</taxon>
        <taxon>Pentapetalae</taxon>
        <taxon>asterids</taxon>
        <taxon>campanulids</taxon>
        <taxon>Asterales</taxon>
        <taxon>Asteraceae</taxon>
        <taxon>Asteroideae</taxon>
        <taxon>Heliantheae alliance</taxon>
        <taxon>Madieae</taxon>
        <taxon>Madiinae</taxon>
        <taxon>Deinandra</taxon>
    </lineage>
</organism>
<keyword evidence="3" id="KW-1185">Reference proteome</keyword>
<protein>
    <submittedName>
        <fullName evidence="2">Uncharacterized protein</fullName>
    </submittedName>
</protein>
<name>A0AAP0GR83_9ASTR</name>
<evidence type="ECO:0000256" key="1">
    <source>
        <dbReference type="SAM" id="Phobius"/>
    </source>
</evidence>
<gene>
    <name evidence="2" type="ORF">SSX86_022315</name>
</gene>
<feature type="transmembrane region" description="Helical" evidence="1">
    <location>
        <begin position="431"/>
        <end position="452"/>
    </location>
</feature>